<organism evidence="3 4">
    <name type="scientific">Hebeloma cylindrosporum</name>
    <dbReference type="NCBI Taxonomy" id="76867"/>
    <lineage>
        <taxon>Eukaryota</taxon>
        <taxon>Fungi</taxon>
        <taxon>Dikarya</taxon>
        <taxon>Basidiomycota</taxon>
        <taxon>Agaricomycotina</taxon>
        <taxon>Agaricomycetes</taxon>
        <taxon>Agaricomycetidae</taxon>
        <taxon>Agaricales</taxon>
        <taxon>Agaricineae</taxon>
        <taxon>Hymenogastraceae</taxon>
        <taxon>Hebeloma</taxon>
    </lineage>
</organism>
<dbReference type="PANTHER" id="PTHR45691">
    <property type="entry name" value="PROTEIN DIAPHANOUS"/>
    <property type="match status" value="1"/>
</dbReference>
<dbReference type="InterPro" id="IPR053793">
    <property type="entry name" value="PB1-like"/>
</dbReference>
<dbReference type="GO" id="GO:0030041">
    <property type="term" value="P:actin filament polymerization"/>
    <property type="evidence" value="ECO:0007669"/>
    <property type="project" value="TreeGrafter"/>
</dbReference>
<feature type="region of interest" description="Disordered" evidence="1">
    <location>
        <begin position="425"/>
        <end position="556"/>
    </location>
</feature>
<reference evidence="3 4" key="1">
    <citation type="submission" date="2014-04" db="EMBL/GenBank/DDBJ databases">
        <authorList>
            <consortium name="DOE Joint Genome Institute"/>
            <person name="Kuo A."/>
            <person name="Gay G."/>
            <person name="Dore J."/>
            <person name="Kohler A."/>
            <person name="Nagy L.G."/>
            <person name="Floudas D."/>
            <person name="Copeland A."/>
            <person name="Barry K.W."/>
            <person name="Cichocki N."/>
            <person name="Veneault-Fourrey C."/>
            <person name="LaButti K."/>
            <person name="Lindquist E.A."/>
            <person name="Lipzen A."/>
            <person name="Lundell T."/>
            <person name="Morin E."/>
            <person name="Murat C."/>
            <person name="Sun H."/>
            <person name="Tunlid A."/>
            <person name="Henrissat B."/>
            <person name="Grigoriev I.V."/>
            <person name="Hibbett D.S."/>
            <person name="Martin F."/>
            <person name="Nordberg H.P."/>
            <person name="Cantor M.N."/>
            <person name="Hua S.X."/>
        </authorList>
    </citation>
    <scope>NUCLEOTIDE SEQUENCE [LARGE SCALE GENOMIC DNA]</scope>
    <source>
        <strain evidence="4">h7</strain>
    </source>
</reference>
<feature type="compositionally biased region" description="Basic and acidic residues" evidence="1">
    <location>
        <begin position="624"/>
        <end position="634"/>
    </location>
</feature>
<dbReference type="AlphaFoldDB" id="A0A0C2Z3A1"/>
<feature type="compositionally biased region" description="Polar residues" evidence="1">
    <location>
        <begin position="369"/>
        <end position="386"/>
    </location>
</feature>
<sequence length="713" mass="77200">MPPIHFKLTKSDDHTRRATFQELPTWPELASKLQVLYGVPIDKVAVAYVDNDHDEITASSNEELQDFYQSSYQPGNIIKLTVLDLSIRRDNPSPTTPALNRNTFGQDNFEFVDAAWSGLTNLGVGNFVDAASEGPHAFVEVLSSDASGFAKDPEDTTDTDSENDQSTVLPPPPNKGKGKMSSFGAASTTSVVAEEASRKYPVHVFDHNSVKRAASSAGSALGASNVDADYIAAQSTPRVQPVDLGVSSLDTQQTASAKAAEIEDPPLPSLDGTPPSNASASLSNDVAALLNMFTNIISSHPELSEGVRNIVRNASNGTYWHAHRSSLSEAVNEMSQAMDEPRNLEAEASRRVSEALGGILRSFTQAMHTETSGGTSHAAQQQQPFSTYRAPPPHFNRRPWARRSTAALDAHRPWFAGWPIPPWGMQSPHGPPPPPGPPHLDEQRPHFPHYPPPPPPPPPHSSPPPPPPPPPPAPTPHGPPHGPAPAPPHPPPPPFHRHTSPHSRSFPHPGPQYHQHAHHSPGGHPGHGSPAEGPASTPVEAEQIDPNNLTGQLKLAKKRYKDIKEAIRQKEQDENERKKMNSLPAVSISKDSPQIVSHAWGSYPQLEMYSAPRRHNTHPGHAYRRGERKPEDFNSRAQARIARRLSDMGFTETSFPNLPGKIKAQMPTNGIISKEVEDDVVTTLLEDLLAMSSRVPVAAGSGPDDNGNSGTWN</sequence>
<evidence type="ECO:0000259" key="2">
    <source>
        <dbReference type="PROSITE" id="PS51745"/>
    </source>
</evidence>
<feature type="region of interest" description="Disordered" evidence="1">
    <location>
        <begin position="147"/>
        <end position="183"/>
    </location>
</feature>
<dbReference type="Gene3D" id="3.10.20.90">
    <property type="entry name" value="Phosphatidylinositol 3-kinase Catalytic Subunit, Chain A, domain 1"/>
    <property type="match status" value="1"/>
</dbReference>
<dbReference type="InterPro" id="IPR000270">
    <property type="entry name" value="PB1_dom"/>
</dbReference>
<dbReference type="OrthoDB" id="661148at2759"/>
<dbReference type="SUPFAM" id="SSF54277">
    <property type="entry name" value="CAD &amp; PB1 domains"/>
    <property type="match status" value="1"/>
</dbReference>
<dbReference type="EMBL" id="KN831769">
    <property type="protein sequence ID" value="KIM47732.1"/>
    <property type="molecule type" value="Genomic_DNA"/>
</dbReference>
<feature type="compositionally biased region" description="Low complexity" evidence="1">
    <location>
        <begin position="527"/>
        <end position="536"/>
    </location>
</feature>
<name>A0A0C2Z3A1_HEBCY</name>
<feature type="compositionally biased region" description="Pro residues" evidence="1">
    <location>
        <begin position="448"/>
        <end position="494"/>
    </location>
</feature>
<keyword evidence="4" id="KW-1185">Reference proteome</keyword>
<evidence type="ECO:0000313" key="4">
    <source>
        <dbReference type="Proteomes" id="UP000053424"/>
    </source>
</evidence>
<gene>
    <name evidence="3" type="ORF">M413DRAFT_439408</name>
</gene>
<proteinExistence type="predicted"/>
<dbReference type="GO" id="GO:0005884">
    <property type="term" value="C:actin filament"/>
    <property type="evidence" value="ECO:0007669"/>
    <property type="project" value="TreeGrafter"/>
</dbReference>
<dbReference type="InterPro" id="IPR051412">
    <property type="entry name" value="Formin_Homology_Diaphanous_sf"/>
</dbReference>
<evidence type="ECO:0000313" key="3">
    <source>
        <dbReference type="EMBL" id="KIM47732.1"/>
    </source>
</evidence>
<dbReference type="PROSITE" id="PS51745">
    <property type="entry name" value="PB1"/>
    <property type="match status" value="1"/>
</dbReference>
<reference evidence="4" key="2">
    <citation type="submission" date="2015-01" db="EMBL/GenBank/DDBJ databases">
        <title>Evolutionary Origins and Diversification of the Mycorrhizal Mutualists.</title>
        <authorList>
            <consortium name="DOE Joint Genome Institute"/>
            <consortium name="Mycorrhizal Genomics Consortium"/>
            <person name="Kohler A."/>
            <person name="Kuo A."/>
            <person name="Nagy L.G."/>
            <person name="Floudas D."/>
            <person name="Copeland A."/>
            <person name="Barry K.W."/>
            <person name="Cichocki N."/>
            <person name="Veneault-Fourrey C."/>
            <person name="LaButti K."/>
            <person name="Lindquist E.A."/>
            <person name="Lipzen A."/>
            <person name="Lundell T."/>
            <person name="Morin E."/>
            <person name="Murat C."/>
            <person name="Riley R."/>
            <person name="Ohm R."/>
            <person name="Sun H."/>
            <person name="Tunlid A."/>
            <person name="Henrissat B."/>
            <person name="Grigoriev I.V."/>
            <person name="Hibbett D.S."/>
            <person name="Martin F."/>
        </authorList>
    </citation>
    <scope>NUCLEOTIDE SEQUENCE [LARGE SCALE GENOMIC DNA]</scope>
    <source>
        <strain evidence="4">h7</strain>
    </source>
</reference>
<feature type="region of interest" description="Disordered" evidence="1">
    <location>
        <begin position="369"/>
        <end position="398"/>
    </location>
</feature>
<feature type="domain" description="PB1" evidence="2">
    <location>
        <begin position="3"/>
        <end position="85"/>
    </location>
</feature>
<feature type="compositionally biased region" description="Pro residues" evidence="1">
    <location>
        <begin position="429"/>
        <end position="438"/>
    </location>
</feature>
<dbReference type="PANTHER" id="PTHR45691:SF1">
    <property type="entry name" value="FH2 DOMAIN-CONTAINING PROTEIN 1-RELATED"/>
    <property type="match status" value="1"/>
</dbReference>
<protein>
    <recommendedName>
        <fullName evidence="2">PB1 domain-containing protein</fullName>
    </recommendedName>
</protein>
<dbReference type="Pfam" id="PF00564">
    <property type="entry name" value="PB1"/>
    <property type="match status" value="1"/>
</dbReference>
<feature type="compositionally biased region" description="Basic residues" evidence="1">
    <location>
        <begin position="612"/>
        <end position="623"/>
    </location>
</feature>
<feature type="region of interest" description="Disordered" evidence="1">
    <location>
        <begin position="250"/>
        <end position="279"/>
    </location>
</feature>
<feature type="region of interest" description="Disordered" evidence="1">
    <location>
        <begin position="611"/>
        <end position="634"/>
    </location>
</feature>
<dbReference type="HOGENOM" id="CLU_020081_0_0_1"/>
<accession>A0A0C2Z3A1</accession>
<dbReference type="Proteomes" id="UP000053424">
    <property type="component" value="Unassembled WGS sequence"/>
</dbReference>
<dbReference type="STRING" id="686832.A0A0C2Z3A1"/>
<evidence type="ECO:0000256" key="1">
    <source>
        <dbReference type="SAM" id="MobiDB-lite"/>
    </source>
</evidence>